<dbReference type="InterPro" id="IPR027463">
    <property type="entry name" value="AcrB_DN_DC_subdom"/>
</dbReference>
<sequence length="126" mass="13924">MEINKEKVLKAGISLNNIYTTVGAFLGGSYVNDFNRFGRLYKAYIQAEPQYRLNEDQVNLFYIKNSAGDSVPLSAFVSIKEIVGPDYTNRFNLYRAIELTGGPASGFTSAQALDALEEVAKESLPD</sequence>
<dbReference type="InterPro" id="IPR001036">
    <property type="entry name" value="Acrflvin-R"/>
</dbReference>
<dbReference type="GO" id="GO:0042910">
    <property type="term" value="F:xenobiotic transmembrane transporter activity"/>
    <property type="evidence" value="ECO:0007669"/>
    <property type="project" value="TreeGrafter"/>
</dbReference>
<dbReference type="AlphaFoldDB" id="X0VEG8"/>
<gene>
    <name evidence="1" type="ORF">S01H1_23641</name>
</gene>
<dbReference type="Pfam" id="PF00873">
    <property type="entry name" value="ACR_tran"/>
    <property type="match status" value="1"/>
</dbReference>
<organism evidence="1">
    <name type="scientific">marine sediment metagenome</name>
    <dbReference type="NCBI Taxonomy" id="412755"/>
    <lineage>
        <taxon>unclassified sequences</taxon>
        <taxon>metagenomes</taxon>
        <taxon>ecological metagenomes</taxon>
    </lineage>
</organism>
<dbReference type="Gene3D" id="3.30.70.1440">
    <property type="entry name" value="Multidrug efflux transporter AcrB pore domain"/>
    <property type="match status" value="1"/>
</dbReference>
<dbReference type="SUPFAM" id="SSF82714">
    <property type="entry name" value="Multidrug efflux transporter AcrB TolC docking domain, DN and DC subdomains"/>
    <property type="match status" value="1"/>
</dbReference>
<proteinExistence type="predicted"/>
<dbReference type="GO" id="GO:0005886">
    <property type="term" value="C:plasma membrane"/>
    <property type="evidence" value="ECO:0007669"/>
    <property type="project" value="TreeGrafter"/>
</dbReference>
<accession>X0VEG8</accession>
<dbReference type="PANTHER" id="PTHR32063">
    <property type="match status" value="1"/>
</dbReference>
<dbReference type="PANTHER" id="PTHR32063:SF9">
    <property type="entry name" value="SIMILAR TO MULTIDRUG RESISTANCE PROTEIN MEXB"/>
    <property type="match status" value="1"/>
</dbReference>
<reference evidence="1" key="1">
    <citation type="journal article" date="2014" name="Front. Microbiol.">
        <title>High frequency of phylogenetically diverse reductive dehalogenase-homologous genes in deep subseafloor sedimentary metagenomes.</title>
        <authorList>
            <person name="Kawai M."/>
            <person name="Futagami T."/>
            <person name="Toyoda A."/>
            <person name="Takaki Y."/>
            <person name="Nishi S."/>
            <person name="Hori S."/>
            <person name="Arai W."/>
            <person name="Tsubouchi T."/>
            <person name="Morono Y."/>
            <person name="Uchiyama I."/>
            <person name="Ito T."/>
            <person name="Fujiyama A."/>
            <person name="Inagaki F."/>
            <person name="Takami H."/>
        </authorList>
    </citation>
    <scope>NUCLEOTIDE SEQUENCE</scope>
    <source>
        <strain evidence="1">Expedition CK06-06</strain>
    </source>
</reference>
<dbReference type="SUPFAM" id="SSF82693">
    <property type="entry name" value="Multidrug efflux transporter AcrB pore domain, PN1, PN2, PC1 and PC2 subdomains"/>
    <property type="match status" value="1"/>
</dbReference>
<feature type="non-terminal residue" evidence="1">
    <location>
        <position position="126"/>
    </location>
</feature>
<evidence type="ECO:0000313" key="1">
    <source>
        <dbReference type="EMBL" id="GAF98930.1"/>
    </source>
</evidence>
<dbReference type="Gene3D" id="3.30.2090.10">
    <property type="entry name" value="Multidrug efflux transporter AcrB TolC docking domain, DN and DC subdomains"/>
    <property type="match status" value="1"/>
</dbReference>
<protein>
    <submittedName>
        <fullName evidence="1">Uncharacterized protein</fullName>
    </submittedName>
</protein>
<comment type="caution">
    <text evidence="1">The sequence shown here is derived from an EMBL/GenBank/DDBJ whole genome shotgun (WGS) entry which is preliminary data.</text>
</comment>
<dbReference type="EMBL" id="BARS01013729">
    <property type="protein sequence ID" value="GAF98930.1"/>
    <property type="molecule type" value="Genomic_DNA"/>
</dbReference>
<name>X0VEG8_9ZZZZ</name>